<dbReference type="AlphaFoldDB" id="G0QIY1"/>
<evidence type="ECO:0000313" key="3">
    <source>
        <dbReference type="Proteomes" id="UP000008983"/>
    </source>
</evidence>
<dbReference type="Proteomes" id="UP000008983">
    <property type="component" value="Unassembled WGS sequence"/>
</dbReference>
<evidence type="ECO:0000313" key="2">
    <source>
        <dbReference type="EMBL" id="EGR34866.1"/>
    </source>
</evidence>
<dbReference type="InterPro" id="IPR001199">
    <property type="entry name" value="Cyt_B5-like_heme/steroid-bd"/>
</dbReference>
<dbReference type="OrthoDB" id="289352at2759"/>
<gene>
    <name evidence="2" type="ORF">IMG5_000940</name>
</gene>
<evidence type="ECO:0000259" key="1">
    <source>
        <dbReference type="SMART" id="SM01117"/>
    </source>
</evidence>
<sequence>MIVKLNIENENGSENVHKIKFIHKINGYLVYIVTKINLIIGADMYEKKYIIYENNIMGQKYWWAKAIGGLYIFQIFIRIIFEIVYQIEPDILKRKKSEYKEIEKSKEQDELMERLNNNVPIHEINKEFPNLLYLILGKSVYDVTEIQHPGGQFILKHLKGKEISRYFYGGYQCEQTKMQPYRHSLYANNFIQNFYIGDIKIDFNPFIQIENVSQLENSLPKECWILEESREITQQYKVLLFHNRHYKIKNYIPGVRWFGKSATIQPYIDSFKISPRNYSIVIAYTDDNIAYRIELMRYFQYKMMEISNISQLSVNGVQNVPQLSNEYSTLIPFLIKKYTKNTLNGLSKFLHIGCHKLYNIDGPIGQGLQINEFSDGDHIIFVAGTGVLPFIDLLDYLLKKVIYTVIKANFGQQEANLINPYGEKYEQTLQNNFRIKFYGCFESKSMFYGYQIVSDLYMYFTLV</sequence>
<dbReference type="eggNOG" id="ENOG502R272">
    <property type="taxonomic scope" value="Eukaryota"/>
</dbReference>
<dbReference type="RefSeq" id="XP_004040170.1">
    <property type="nucleotide sequence ID" value="XM_004040122.1"/>
</dbReference>
<dbReference type="SMART" id="SM01117">
    <property type="entry name" value="Cyt-b5"/>
    <property type="match status" value="1"/>
</dbReference>
<protein>
    <recommendedName>
        <fullName evidence="1">Cytochrome b5 heme-binding domain-containing protein</fullName>
    </recommendedName>
</protein>
<dbReference type="InterPro" id="IPR036400">
    <property type="entry name" value="Cyt_B5-like_heme/steroid_sf"/>
</dbReference>
<dbReference type="Pfam" id="PF00173">
    <property type="entry name" value="Cyt-b5"/>
    <property type="match status" value="1"/>
</dbReference>
<keyword evidence="3" id="KW-1185">Reference proteome</keyword>
<dbReference type="InParanoid" id="G0QIY1"/>
<dbReference type="EMBL" id="GL983042">
    <property type="protein sequence ID" value="EGR34866.1"/>
    <property type="molecule type" value="Genomic_DNA"/>
</dbReference>
<feature type="domain" description="Cytochrome b5 heme-binding" evidence="1">
    <location>
        <begin position="119"/>
        <end position="200"/>
    </location>
</feature>
<dbReference type="SUPFAM" id="SSF55856">
    <property type="entry name" value="Cytochrome b5-like heme/steroid binding domain"/>
    <property type="match status" value="1"/>
</dbReference>
<organism evidence="2 3">
    <name type="scientific">Ichthyophthirius multifiliis</name>
    <name type="common">White spot disease agent</name>
    <name type="synonym">Ich</name>
    <dbReference type="NCBI Taxonomy" id="5932"/>
    <lineage>
        <taxon>Eukaryota</taxon>
        <taxon>Sar</taxon>
        <taxon>Alveolata</taxon>
        <taxon>Ciliophora</taxon>
        <taxon>Intramacronucleata</taxon>
        <taxon>Oligohymenophorea</taxon>
        <taxon>Hymenostomatida</taxon>
        <taxon>Ophryoglenina</taxon>
        <taxon>Ichthyophthirius</taxon>
    </lineage>
</organism>
<dbReference type="Gene3D" id="3.10.120.10">
    <property type="entry name" value="Cytochrome b5-like heme/steroid binding domain"/>
    <property type="match status" value="1"/>
</dbReference>
<dbReference type="GeneID" id="14911045"/>
<name>G0QIY1_ICHMU</name>
<accession>G0QIY1</accession>
<dbReference type="OMA" id="AYWHAPI"/>
<reference evidence="2 3" key="1">
    <citation type="submission" date="2011-07" db="EMBL/GenBank/DDBJ databases">
        <authorList>
            <person name="Coyne R."/>
            <person name="Brami D."/>
            <person name="Johnson J."/>
            <person name="Hostetler J."/>
            <person name="Hannick L."/>
            <person name="Clark T."/>
            <person name="Cassidy-Hanley D."/>
            <person name="Inman J."/>
        </authorList>
    </citation>
    <scope>NUCLEOTIDE SEQUENCE [LARGE SCALE GENOMIC DNA]</scope>
    <source>
        <strain evidence="2 3">G5</strain>
    </source>
</reference>
<proteinExistence type="predicted"/>